<keyword evidence="5" id="KW-0375">Hydrogen ion transport</keyword>
<dbReference type="GO" id="GO:0016787">
    <property type="term" value="F:hydrolase activity"/>
    <property type="evidence" value="ECO:0007669"/>
    <property type="project" value="UniProtKB-KW"/>
</dbReference>
<dbReference type="EC" id="3.6.3.14" evidence="15"/>
<reference evidence="15 16" key="1">
    <citation type="submission" date="2017-11" db="EMBL/GenBank/DDBJ databases">
        <title>Evolution of Phototrophy in the Chloroflexi Phylum Driven by Horizontal Gene Transfer.</title>
        <authorList>
            <person name="Ward L.M."/>
            <person name="Hemp J."/>
            <person name="Shih P.M."/>
            <person name="Mcglynn S.E."/>
            <person name="Fischer W."/>
        </authorList>
    </citation>
    <scope>NUCLEOTIDE SEQUENCE [LARGE SCALE GENOMIC DNA]</scope>
    <source>
        <strain evidence="15">JP3_7</strain>
    </source>
</reference>
<evidence type="ECO:0000256" key="3">
    <source>
        <dbReference type="ARBA" id="ARBA00022448"/>
    </source>
</evidence>
<dbReference type="PANTHER" id="PTHR48082">
    <property type="entry name" value="ATP SYNTHASE SUBUNIT ALPHA, MITOCHONDRIAL"/>
    <property type="match status" value="1"/>
</dbReference>
<sequence>MTRSDLTSTFNLEELAASLKAQIENFTPTLQAVDVGTVREVGDGIARCTGLTNVQSQELVEFTKDGTLGLAFNLEPDEVGVIILGDYTHIEEGDTVRSTGRVISVPVGDALIGRVVDPLGRPLDGKGPINTNKFRPLERIAPGVIKRANVDTPLQTGVKAIDALIPIGRGQRELIIGDRSTGKTAVCIDTIINQKGKGVVCIYVAIGQKLAQVARVVSTLEQYGAMDYT</sequence>
<keyword evidence="7" id="KW-1278">Translocase</keyword>
<dbReference type="SUPFAM" id="SSF50615">
    <property type="entry name" value="N-terminal domain of alpha and beta subunits of F1 ATP synthase"/>
    <property type="match status" value="1"/>
</dbReference>
<dbReference type="Gene3D" id="3.40.50.300">
    <property type="entry name" value="P-loop containing nucleotide triphosphate hydrolases"/>
    <property type="match status" value="1"/>
</dbReference>
<comment type="caution">
    <text evidence="15">The sequence shown here is derived from an EMBL/GenBank/DDBJ whole genome shotgun (WGS) entry which is preliminary data.</text>
</comment>
<keyword evidence="8" id="KW-0406">Ion transport</keyword>
<evidence type="ECO:0000313" key="16">
    <source>
        <dbReference type="Proteomes" id="UP000230790"/>
    </source>
</evidence>
<evidence type="ECO:0000256" key="7">
    <source>
        <dbReference type="ARBA" id="ARBA00022967"/>
    </source>
</evidence>
<feature type="domain" description="ATPase F1/V1/A1 complex alpha/beta subunit N-terminal" evidence="14">
    <location>
        <begin position="35"/>
        <end position="100"/>
    </location>
</feature>
<evidence type="ECO:0000256" key="8">
    <source>
        <dbReference type="ARBA" id="ARBA00023065"/>
    </source>
</evidence>
<keyword evidence="4" id="KW-0547">Nucleotide-binding</keyword>
<evidence type="ECO:0000256" key="6">
    <source>
        <dbReference type="ARBA" id="ARBA00022840"/>
    </source>
</evidence>
<evidence type="ECO:0000256" key="4">
    <source>
        <dbReference type="ARBA" id="ARBA00022741"/>
    </source>
</evidence>
<evidence type="ECO:0000256" key="12">
    <source>
        <dbReference type="ARBA" id="ARBA00026013"/>
    </source>
</evidence>
<organism evidence="15 16">
    <name type="scientific">Candidatus Thermofonsia Clade 3 bacterium</name>
    <dbReference type="NCBI Taxonomy" id="2364212"/>
    <lineage>
        <taxon>Bacteria</taxon>
        <taxon>Bacillati</taxon>
        <taxon>Chloroflexota</taxon>
        <taxon>Candidatus Thermofontia</taxon>
        <taxon>Candidatus Thermofonsia Clade 3</taxon>
    </lineage>
</organism>
<evidence type="ECO:0000256" key="1">
    <source>
        <dbReference type="ARBA" id="ARBA00004370"/>
    </source>
</evidence>
<name>A0A2M8Q8M6_9CHLR</name>
<comment type="similarity">
    <text evidence="2">Belongs to the ATPase alpha/beta chains family.</text>
</comment>
<keyword evidence="11" id="KW-0066">ATP synthesis</keyword>
<dbReference type="InterPro" id="IPR036121">
    <property type="entry name" value="ATPase_F1/V1/A1_a/bsu_N_sf"/>
</dbReference>
<dbReference type="Pfam" id="PF02874">
    <property type="entry name" value="ATP-synt_ab_N"/>
    <property type="match status" value="1"/>
</dbReference>
<dbReference type="FunFam" id="3.40.50.300:FF:002432">
    <property type="entry name" value="ATP synthase subunit alpha, mitochondrial"/>
    <property type="match status" value="1"/>
</dbReference>
<comment type="subcellular location">
    <subcellularLocation>
        <location evidence="1">Membrane</location>
    </subcellularLocation>
</comment>
<dbReference type="SUPFAM" id="SSF52540">
    <property type="entry name" value="P-loop containing nucleoside triphosphate hydrolases"/>
    <property type="match status" value="1"/>
</dbReference>
<comment type="subunit">
    <text evidence="12">F-type ATPases have 2 components, CF(1) - the catalytic core - and CF(0) - the membrane proton channel. CF(1) has five subunits: alpha(3), beta(3), gamma(1), delta(1), epsilon(1). CF(0) has four main subunits: a(1), b(1), b'(1) and c(9-12).</text>
</comment>
<keyword evidence="6" id="KW-0067">ATP-binding</keyword>
<dbReference type="InterPro" id="IPR004100">
    <property type="entry name" value="ATPase_F1/V1/A1_a/bsu_N"/>
</dbReference>
<evidence type="ECO:0000256" key="9">
    <source>
        <dbReference type="ARBA" id="ARBA00023136"/>
    </source>
</evidence>
<dbReference type="PANTHER" id="PTHR48082:SF2">
    <property type="entry name" value="ATP SYNTHASE SUBUNIT ALPHA, MITOCHONDRIAL"/>
    <property type="match status" value="1"/>
</dbReference>
<evidence type="ECO:0000256" key="10">
    <source>
        <dbReference type="ARBA" id="ARBA00023196"/>
    </source>
</evidence>
<dbReference type="GO" id="GO:0045259">
    <property type="term" value="C:proton-transporting ATP synthase complex"/>
    <property type="evidence" value="ECO:0007669"/>
    <property type="project" value="UniProtKB-KW"/>
</dbReference>
<evidence type="ECO:0000256" key="11">
    <source>
        <dbReference type="ARBA" id="ARBA00023310"/>
    </source>
</evidence>
<proteinExistence type="inferred from homology"/>
<dbReference type="GO" id="GO:0005524">
    <property type="term" value="F:ATP binding"/>
    <property type="evidence" value="ECO:0007669"/>
    <property type="project" value="UniProtKB-KW"/>
</dbReference>
<evidence type="ECO:0000256" key="2">
    <source>
        <dbReference type="ARBA" id="ARBA00008936"/>
    </source>
</evidence>
<evidence type="ECO:0000259" key="14">
    <source>
        <dbReference type="Pfam" id="PF02874"/>
    </source>
</evidence>
<dbReference type="AlphaFoldDB" id="A0A2M8Q8M6"/>
<keyword evidence="10" id="KW-0139">CF(1)</keyword>
<dbReference type="InterPro" id="IPR023366">
    <property type="entry name" value="ATP_synth_asu-like_sf"/>
</dbReference>
<keyword evidence="15" id="KW-0378">Hydrolase</keyword>
<dbReference type="InterPro" id="IPR005294">
    <property type="entry name" value="ATP_synth_F1_asu"/>
</dbReference>
<protein>
    <submittedName>
        <fullName evidence="15">F0F1 ATP synthase subunit alpha</fullName>
        <ecNumber evidence="15">3.6.3.14</ecNumber>
    </submittedName>
</protein>
<dbReference type="InterPro" id="IPR000194">
    <property type="entry name" value="ATPase_F1/V1/A1_a/bsu_nucl-bd"/>
</dbReference>
<dbReference type="InterPro" id="IPR027417">
    <property type="entry name" value="P-loop_NTPase"/>
</dbReference>
<dbReference type="GO" id="GO:0043531">
    <property type="term" value="F:ADP binding"/>
    <property type="evidence" value="ECO:0007669"/>
    <property type="project" value="TreeGrafter"/>
</dbReference>
<dbReference type="Gene3D" id="2.40.30.20">
    <property type="match status" value="1"/>
</dbReference>
<dbReference type="EMBL" id="PGTN01000420">
    <property type="protein sequence ID" value="PJF46157.1"/>
    <property type="molecule type" value="Genomic_DNA"/>
</dbReference>
<evidence type="ECO:0000256" key="5">
    <source>
        <dbReference type="ARBA" id="ARBA00022781"/>
    </source>
</evidence>
<dbReference type="GO" id="GO:0046933">
    <property type="term" value="F:proton-transporting ATP synthase activity, rotational mechanism"/>
    <property type="evidence" value="ECO:0007669"/>
    <property type="project" value="InterPro"/>
</dbReference>
<feature type="non-terminal residue" evidence="15">
    <location>
        <position position="229"/>
    </location>
</feature>
<accession>A0A2M8Q8M6</accession>
<dbReference type="Pfam" id="PF00006">
    <property type="entry name" value="ATP-synt_ab"/>
    <property type="match status" value="1"/>
</dbReference>
<feature type="domain" description="ATPase F1/V1/A1 complex alpha/beta subunit nucleotide-binding" evidence="13">
    <location>
        <begin position="157"/>
        <end position="229"/>
    </location>
</feature>
<evidence type="ECO:0000313" key="15">
    <source>
        <dbReference type="EMBL" id="PJF46157.1"/>
    </source>
</evidence>
<gene>
    <name evidence="15" type="ORF">CUN48_15230</name>
</gene>
<keyword evidence="9" id="KW-0472">Membrane</keyword>
<dbReference type="CDD" id="cd18116">
    <property type="entry name" value="ATP-synt_F1_alpha_N"/>
    <property type="match status" value="1"/>
</dbReference>
<dbReference type="Proteomes" id="UP000230790">
    <property type="component" value="Unassembled WGS sequence"/>
</dbReference>
<keyword evidence="3" id="KW-0813">Transport</keyword>
<evidence type="ECO:0000259" key="13">
    <source>
        <dbReference type="Pfam" id="PF00006"/>
    </source>
</evidence>